<comment type="caution">
    <text evidence="1">The sequence shown here is derived from an EMBL/GenBank/DDBJ whole genome shotgun (WGS) entry which is preliminary data.</text>
</comment>
<dbReference type="Proteomes" id="UP000183567">
    <property type="component" value="Unassembled WGS sequence"/>
</dbReference>
<dbReference type="EMBL" id="LVVM01000563">
    <property type="protein sequence ID" value="OJA20405.1"/>
    <property type="molecule type" value="Genomic_DNA"/>
</dbReference>
<proteinExistence type="predicted"/>
<reference evidence="1 2" key="1">
    <citation type="submission" date="2016-03" db="EMBL/GenBank/DDBJ databases">
        <title>Comparative genomics of the ectomycorrhizal sister species Rhizopogon vinicolor and Rhizopogon vesiculosus (Basidiomycota: Boletales) reveals a divergence of the mating type B locus.</title>
        <authorList>
            <person name="Mujic A.B."/>
            <person name="Kuo A."/>
            <person name="Tritt A."/>
            <person name="Lipzen A."/>
            <person name="Chen C."/>
            <person name="Johnson J."/>
            <person name="Sharma A."/>
            <person name="Barry K."/>
            <person name="Grigoriev I.V."/>
            <person name="Spatafora J.W."/>
        </authorList>
    </citation>
    <scope>NUCLEOTIDE SEQUENCE [LARGE SCALE GENOMIC DNA]</scope>
    <source>
        <strain evidence="1 2">AM-OR11-056</strain>
    </source>
</reference>
<sequence length="214" mass="23405">MNAHCSVSDIETEALIVTLSLIDIQDVEASRKGKSREDAALTDEEVAFNIQAENMKTSLATLQDYRFALSIDEALQADTATLSAISTINQAELDDHLAALALERGHDLPFRTHSQRLLERTELLSEFGSTTTSNTDITDVVEPNSDEGVEIFCIPHHGGQTASPEAMNCIICGDPARPSAHGIYASQWMKRFTPYDAAVSPSLSRVSSHSFHWT</sequence>
<keyword evidence="2" id="KW-1185">Reference proteome</keyword>
<dbReference type="OrthoDB" id="9977870at2759"/>
<evidence type="ECO:0000313" key="1">
    <source>
        <dbReference type="EMBL" id="OJA20405.1"/>
    </source>
</evidence>
<protein>
    <submittedName>
        <fullName evidence="1">Uncharacterized protein</fullName>
    </submittedName>
</protein>
<name>A0A1J8QHM4_9AGAM</name>
<organism evidence="1 2">
    <name type="scientific">Rhizopogon vesiculosus</name>
    <dbReference type="NCBI Taxonomy" id="180088"/>
    <lineage>
        <taxon>Eukaryota</taxon>
        <taxon>Fungi</taxon>
        <taxon>Dikarya</taxon>
        <taxon>Basidiomycota</taxon>
        <taxon>Agaricomycotina</taxon>
        <taxon>Agaricomycetes</taxon>
        <taxon>Agaricomycetidae</taxon>
        <taxon>Boletales</taxon>
        <taxon>Suillineae</taxon>
        <taxon>Rhizopogonaceae</taxon>
        <taxon>Rhizopogon</taxon>
    </lineage>
</organism>
<dbReference type="STRING" id="180088.A0A1J8QHM4"/>
<accession>A0A1J8QHM4</accession>
<gene>
    <name evidence="1" type="ORF">AZE42_05362</name>
</gene>
<dbReference type="AlphaFoldDB" id="A0A1J8QHM4"/>
<evidence type="ECO:0000313" key="2">
    <source>
        <dbReference type="Proteomes" id="UP000183567"/>
    </source>
</evidence>